<evidence type="ECO:0000313" key="3">
    <source>
        <dbReference type="Proteomes" id="UP000603904"/>
    </source>
</evidence>
<dbReference type="SUPFAM" id="SSF50370">
    <property type="entry name" value="Ricin B-like lectins"/>
    <property type="match status" value="1"/>
</dbReference>
<comment type="caution">
    <text evidence="2">The sequence shown here is derived from an EMBL/GenBank/DDBJ whole genome shotgun (WGS) entry which is preliminary data.</text>
</comment>
<evidence type="ECO:0000259" key="1">
    <source>
        <dbReference type="SMART" id="SM00458"/>
    </source>
</evidence>
<dbReference type="Proteomes" id="UP000603904">
    <property type="component" value="Unassembled WGS sequence"/>
</dbReference>
<keyword evidence="3" id="KW-1185">Reference proteome</keyword>
<dbReference type="EMBL" id="BOOC01000013">
    <property type="protein sequence ID" value="GIH40268.1"/>
    <property type="molecule type" value="Genomic_DNA"/>
</dbReference>
<protein>
    <recommendedName>
        <fullName evidence="1">Ricin B lectin domain-containing protein</fullName>
    </recommendedName>
</protein>
<gene>
    <name evidence="2" type="ORF">Mco01_32680</name>
</gene>
<proteinExistence type="predicted"/>
<name>A0ABQ4FZL7_9ACTN</name>
<sequence>MRSLGSAGVPAAGTSSLHTRGTSLARRLAAALFTVIAVTGVGVQGAGVAGAATSTMHVVGYCATPQGDGTANGTVITVWPCTGAASQVWTYVDGEIYNPHSGKCLTAKGDANYTPGTVLTLWTCSNATSQTYGVYSAYITAVGGLMITNKGDSFARGTYLTLWTANYPPPLSQEWTVS</sequence>
<dbReference type="Gene3D" id="2.80.10.50">
    <property type="match status" value="1"/>
</dbReference>
<dbReference type="InterPro" id="IPR000772">
    <property type="entry name" value="Ricin_B_lectin"/>
</dbReference>
<feature type="domain" description="Ricin B lectin" evidence="1">
    <location>
        <begin position="53"/>
        <end position="178"/>
    </location>
</feature>
<organism evidence="2 3">
    <name type="scientific">Microbispora corallina</name>
    <dbReference type="NCBI Taxonomy" id="83302"/>
    <lineage>
        <taxon>Bacteria</taxon>
        <taxon>Bacillati</taxon>
        <taxon>Actinomycetota</taxon>
        <taxon>Actinomycetes</taxon>
        <taxon>Streptosporangiales</taxon>
        <taxon>Streptosporangiaceae</taxon>
        <taxon>Microbispora</taxon>
    </lineage>
</organism>
<reference evidence="2 3" key="1">
    <citation type="submission" date="2021-01" db="EMBL/GenBank/DDBJ databases">
        <title>Whole genome shotgun sequence of Microbispora corallina NBRC 16416.</title>
        <authorList>
            <person name="Komaki H."/>
            <person name="Tamura T."/>
        </authorList>
    </citation>
    <scope>NUCLEOTIDE SEQUENCE [LARGE SCALE GENOMIC DNA]</scope>
    <source>
        <strain evidence="2 3">NBRC 16416</strain>
    </source>
</reference>
<dbReference type="PROSITE" id="PS50231">
    <property type="entry name" value="RICIN_B_LECTIN"/>
    <property type="match status" value="1"/>
</dbReference>
<dbReference type="SMART" id="SM00458">
    <property type="entry name" value="RICIN"/>
    <property type="match status" value="1"/>
</dbReference>
<dbReference type="CDD" id="cd00161">
    <property type="entry name" value="beta-trefoil_Ricin-like"/>
    <property type="match status" value="1"/>
</dbReference>
<dbReference type="InterPro" id="IPR035992">
    <property type="entry name" value="Ricin_B-like_lectins"/>
</dbReference>
<dbReference type="Pfam" id="PF00652">
    <property type="entry name" value="Ricin_B_lectin"/>
    <property type="match status" value="1"/>
</dbReference>
<accession>A0ABQ4FZL7</accession>
<evidence type="ECO:0000313" key="2">
    <source>
        <dbReference type="EMBL" id="GIH40268.1"/>
    </source>
</evidence>